<comment type="caution">
    <text evidence="1">The sequence shown here is derived from an EMBL/GenBank/DDBJ whole genome shotgun (WGS) entry which is preliminary data.</text>
</comment>
<name>A0A941J710_9BACI</name>
<dbReference type="Proteomes" id="UP000680045">
    <property type="component" value="Unassembled WGS sequence"/>
</dbReference>
<gene>
    <name evidence="1" type="ORF">KEH51_15785</name>
</gene>
<reference evidence="1" key="1">
    <citation type="submission" date="2021-04" db="EMBL/GenBank/DDBJ databases">
        <title>Whole genome sequencing of Enterococci isolates from hospitalized patients.</title>
        <authorList>
            <person name="Ogoti B.M."/>
            <person name="Onyambu F.G."/>
        </authorList>
    </citation>
    <scope>NUCLEOTIDE SEQUENCE</scope>
    <source>
        <strain evidence="1">242</strain>
    </source>
</reference>
<sequence>MSAKESNNTGALYNLFQAILNHKELYQQLSNLFIEIIKELSNHEQFYWTHNIWFEEGSILNFLNESDFDVILSCLEKFNSIEVQEEELLKPICIEYPEKIIRFFEKRVNITIQNIVLDIIY</sequence>
<dbReference type="AlphaFoldDB" id="A0A941J710"/>
<evidence type="ECO:0000313" key="1">
    <source>
        <dbReference type="EMBL" id="MBR8645150.1"/>
    </source>
</evidence>
<protein>
    <submittedName>
        <fullName evidence="1">Uncharacterized protein</fullName>
    </submittedName>
</protein>
<proteinExistence type="predicted"/>
<evidence type="ECO:0000313" key="2">
    <source>
        <dbReference type="Proteomes" id="UP000680045"/>
    </source>
</evidence>
<accession>A0A941J710</accession>
<organism evidence="1 2">
    <name type="scientific">Peribacillus frigoritolerans</name>
    <dbReference type="NCBI Taxonomy" id="450367"/>
    <lineage>
        <taxon>Bacteria</taxon>
        <taxon>Bacillati</taxon>
        <taxon>Bacillota</taxon>
        <taxon>Bacilli</taxon>
        <taxon>Bacillales</taxon>
        <taxon>Bacillaceae</taxon>
        <taxon>Peribacillus</taxon>
    </lineage>
</organism>
<dbReference type="EMBL" id="JAGTPW010000027">
    <property type="protein sequence ID" value="MBR8645150.1"/>
    <property type="molecule type" value="Genomic_DNA"/>
</dbReference>